<gene>
    <name evidence="1" type="ORF">Tci_050602</name>
</gene>
<protein>
    <submittedName>
        <fullName evidence="1">Uncharacterized protein</fullName>
    </submittedName>
</protein>
<dbReference type="EMBL" id="BKCJ010007711">
    <property type="protein sequence ID" value="GEU78624.1"/>
    <property type="molecule type" value="Genomic_DNA"/>
</dbReference>
<proteinExistence type="predicted"/>
<organism evidence="1">
    <name type="scientific">Tanacetum cinerariifolium</name>
    <name type="common">Dalmatian daisy</name>
    <name type="synonym">Chrysanthemum cinerariifolium</name>
    <dbReference type="NCBI Taxonomy" id="118510"/>
    <lineage>
        <taxon>Eukaryota</taxon>
        <taxon>Viridiplantae</taxon>
        <taxon>Streptophyta</taxon>
        <taxon>Embryophyta</taxon>
        <taxon>Tracheophyta</taxon>
        <taxon>Spermatophyta</taxon>
        <taxon>Magnoliopsida</taxon>
        <taxon>eudicotyledons</taxon>
        <taxon>Gunneridae</taxon>
        <taxon>Pentapetalae</taxon>
        <taxon>asterids</taxon>
        <taxon>campanulids</taxon>
        <taxon>Asterales</taxon>
        <taxon>Asteraceae</taxon>
        <taxon>Asteroideae</taxon>
        <taxon>Anthemideae</taxon>
        <taxon>Anthemidinae</taxon>
        <taxon>Tanacetum</taxon>
    </lineage>
</organism>
<accession>A0A6L2N258</accession>
<evidence type="ECO:0000313" key="1">
    <source>
        <dbReference type="EMBL" id="GEU78624.1"/>
    </source>
</evidence>
<sequence length="76" mass="8765">MDEYLKENDSSMVLRCLLHIYEEYLAKIDNDFLHLLADDVAIVVSPAPEAAFHVLTMRRTRVGLQESSGFDHVMRK</sequence>
<reference evidence="1" key="1">
    <citation type="journal article" date="2019" name="Sci. Rep.">
        <title>Draft genome of Tanacetum cinerariifolium, the natural source of mosquito coil.</title>
        <authorList>
            <person name="Yamashiro T."/>
            <person name="Shiraishi A."/>
            <person name="Satake H."/>
            <person name="Nakayama K."/>
        </authorList>
    </citation>
    <scope>NUCLEOTIDE SEQUENCE</scope>
</reference>
<name>A0A6L2N258_TANCI</name>
<comment type="caution">
    <text evidence="1">The sequence shown here is derived from an EMBL/GenBank/DDBJ whole genome shotgun (WGS) entry which is preliminary data.</text>
</comment>
<dbReference type="AlphaFoldDB" id="A0A6L2N258"/>